<gene>
    <name evidence="1" type="ORF">M513_01687</name>
    <name evidence="2" type="ORF">M514_01687</name>
</gene>
<dbReference type="Proteomes" id="UP000030758">
    <property type="component" value="Unassembled WGS sequence"/>
</dbReference>
<dbReference type="AlphaFoldDB" id="A0A085N5X6"/>
<protein>
    <submittedName>
        <fullName evidence="2">Uncharacterized protein</fullName>
    </submittedName>
</protein>
<organism evidence="2">
    <name type="scientific">Trichuris suis</name>
    <name type="common">pig whipworm</name>
    <dbReference type="NCBI Taxonomy" id="68888"/>
    <lineage>
        <taxon>Eukaryota</taxon>
        <taxon>Metazoa</taxon>
        <taxon>Ecdysozoa</taxon>
        <taxon>Nematoda</taxon>
        <taxon>Enoplea</taxon>
        <taxon>Dorylaimia</taxon>
        <taxon>Trichinellida</taxon>
        <taxon>Trichuridae</taxon>
        <taxon>Trichuris</taxon>
    </lineage>
</organism>
<proteinExistence type="predicted"/>
<accession>A0A085N5X6</accession>
<keyword evidence="3" id="KW-1185">Reference proteome</keyword>
<reference evidence="2 3" key="1">
    <citation type="journal article" date="2014" name="Nat. Genet.">
        <title>Genome and transcriptome of the porcine whipworm Trichuris suis.</title>
        <authorList>
            <person name="Jex A.R."/>
            <person name="Nejsum P."/>
            <person name="Schwarz E.M."/>
            <person name="Hu L."/>
            <person name="Young N.D."/>
            <person name="Hall R.S."/>
            <person name="Korhonen P.K."/>
            <person name="Liao S."/>
            <person name="Thamsborg S."/>
            <person name="Xia J."/>
            <person name="Xu P."/>
            <person name="Wang S."/>
            <person name="Scheerlinck J.P."/>
            <person name="Hofmann A."/>
            <person name="Sternberg P.W."/>
            <person name="Wang J."/>
            <person name="Gasser R.B."/>
        </authorList>
    </citation>
    <scope>NUCLEOTIDE SEQUENCE [LARGE SCALE GENOMIC DNA]</scope>
    <source>
        <strain evidence="2">DCEP-RM93F</strain>
        <strain evidence="1">DCEP-RM93M</strain>
    </source>
</reference>
<sequence>MRESFSSCKKGYCNDNSVHNPVARRTSQCQQRFKGNLFMLAQLKTDDSSDPAITKRDHWKLIAPLAGLYDKQRKGYLALMQTEWEKCS</sequence>
<dbReference type="Proteomes" id="UP000030764">
    <property type="component" value="Unassembled WGS sequence"/>
</dbReference>
<evidence type="ECO:0000313" key="1">
    <source>
        <dbReference type="EMBL" id="KFD57584.1"/>
    </source>
</evidence>
<evidence type="ECO:0000313" key="2">
    <source>
        <dbReference type="EMBL" id="KFD64872.1"/>
    </source>
</evidence>
<name>A0A085N5X6_9BILA</name>
<dbReference type="EMBL" id="KL367549">
    <property type="protein sequence ID" value="KFD64872.1"/>
    <property type="molecule type" value="Genomic_DNA"/>
</dbReference>
<dbReference type="EMBL" id="KL363188">
    <property type="protein sequence ID" value="KFD57584.1"/>
    <property type="molecule type" value="Genomic_DNA"/>
</dbReference>
<evidence type="ECO:0000313" key="3">
    <source>
        <dbReference type="Proteomes" id="UP000030764"/>
    </source>
</evidence>